<sequence>MRLSPRGPNKMQESTQPHTHTTQASVPFGVTYEKIGTIQRRLAWPLHKDDTLSRSGRSTDLNIYFVLTVREVQPPCPHVTYSVASLPPIMTSTDPSAPVDELAKLQAQVLSFERRNAALGTELESTKSELRDTRALLGQVVVQASRQPQGASTSTFPTRLTASSSRLKRPRSPTLEQTDLPPPPSKKDKGRARGNENIAEAGPSHSGSSSASLARAPSFAKVKESPGKAVKLEFAPTTEVINIDDDSDQNSDTEHAVGLVPQRPAANDGDSDFEDPNVSREEWLEDVSIQASEGEDTPPAAKPQRSSAEPARDPRQASEPLRRSARFSSTSSLTTVSASVTPAQTTPDAEDKANIDRKPKREPKREPKQEDVFRLPSSVTSLYLHSAKPFVITPPPMTLEIPRAFLRLAYGGSDQQFVQSIPAARNPGPSFTVNSEGVKVPKDKRRLVFPMLHLNPSMPSSPGAPGLVFASRHEILHNPPWTLFCKRKNEKPAVWLYLGEYESELVGKLTPEQFMAQSEVVQDHWAELITTQQVQVCYMSMRARIVLRAAGSIPIDNKEREEALVNEEVEKIRRGKGKKVTTRQILEAFSNGDEGVDIIRMKCVKYDHVFAHDIAKRFKDYPKMVADAKAKKQKQKRKPTRSASRRTSTSSRTRHQKPSNVDLADEEEEEDDNNSDGDDERVPEKRKGKTVARSTQTSKSKSKSGKITSTRSRSTGTPSPSASGSARPRRRTAAAAVVTAVDDSEDEIDDRHGADSDDYENEDAVEDEQLE</sequence>
<name>A0A8H5F3T4_9AGAR</name>
<feature type="compositionally biased region" description="Polar residues" evidence="1">
    <location>
        <begin position="144"/>
        <end position="165"/>
    </location>
</feature>
<feature type="region of interest" description="Disordered" evidence="1">
    <location>
        <begin position="1"/>
        <end position="25"/>
    </location>
</feature>
<dbReference type="InterPro" id="IPR046520">
    <property type="entry name" value="DUF6697"/>
</dbReference>
<feature type="compositionally biased region" description="Acidic residues" evidence="1">
    <location>
        <begin position="663"/>
        <end position="679"/>
    </location>
</feature>
<protein>
    <recommendedName>
        <fullName evidence="2">DUF6697 domain-containing protein</fullName>
    </recommendedName>
</protein>
<proteinExistence type="predicted"/>
<feature type="compositionally biased region" description="Basic and acidic residues" evidence="1">
    <location>
        <begin position="349"/>
        <end position="373"/>
    </location>
</feature>
<accession>A0A8H5F3T4</accession>
<comment type="caution">
    <text evidence="3">The sequence shown here is derived from an EMBL/GenBank/DDBJ whole genome shotgun (WGS) entry which is preliminary data.</text>
</comment>
<evidence type="ECO:0000256" key="1">
    <source>
        <dbReference type="SAM" id="MobiDB-lite"/>
    </source>
</evidence>
<dbReference type="OrthoDB" id="3265858at2759"/>
<keyword evidence="4" id="KW-1185">Reference proteome</keyword>
<feature type="compositionally biased region" description="Basic and acidic residues" evidence="1">
    <location>
        <begin position="310"/>
        <end position="322"/>
    </location>
</feature>
<feature type="compositionally biased region" description="Low complexity" evidence="1">
    <location>
        <begin position="199"/>
        <end position="220"/>
    </location>
</feature>
<dbReference type="Proteomes" id="UP000567179">
    <property type="component" value="Unassembled WGS sequence"/>
</dbReference>
<feature type="compositionally biased region" description="Acidic residues" evidence="1">
    <location>
        <begin position="756"/>
        <end position="771"/>
    </location>
</feature>
<feature type="compositionally biased region" description="Low complexity" evidence="1">
    <location>
        <begin position="692"/>
        <end position="726"/>
    </location>
</feature>
<evidence type="ECO:0000313" key="4">
    <source>
        <dbReference type="Proteomes" id="UP000567179"/>
    </source>
</evidence>
<feature type="region of interest" description="Disordered" evidence="1">
    <location>
        <begin position="626"/>
        <end position="771"/>
    </location>
</feature>
<feature type="compositionally biased region" description="Polar residues" evidence="1">
    <location>
        <begin position="11"/>
        <end position="25"/>
    </location>
</feature>
<gene>
    <name evidence="3" type="ORF">D9619_002219</name>
</gene>
<feature type="domain" description="DUF6697" evidence="2">
    <location>
        <begin position="401"/>
        <end position="616"/>
    </location>
</feature>
<feature type="compositionally biased region" description="Low complexity" evidence="1">
    <location>
        <begin position="328"/>
        <end position="341"/>
    </location>
</feature>
<feature type="compositionally biased region" description="Basic residues" evidence="1">
    <location>
        <begin position="631"/>
        <end position="644"/>
    </location>
</feature>
<evidence type="ECO:0000313" key="3">
    <source>
        <dbReference type="EMBL" id="KAF5322664.1"/>
    </source>
</evidence>
<evidence type="ECO:0000259" key="2">
    <source>
        <dbReference type="Pfam" id="PF20411"/>
    </source>
</evidence>
<feature type="compositionally biased region" description="Basic and acidic residues" evidence="1">
    <location>
        <begin position="185"/>
        <end position="194"/>
    </location>
</feature>
<feature type="region of interest" description="Disordered" evidence="1">
    <location>
        <begin position="144"/>
        <end position="373"/>
    </location>
</feature>
<dbReference type="AlphaFoldDB" id="A0A8H5F3T4"/>
<organism evidence="3 4">
    <name type="scientific">Psilocybe cf. subviscida</name>
    <dbReference type="NCBI Taxonomy" id="2480587"/>
    <lineage>
        <taxon>Eukaryota</taxon>
        <taxon>Fungi</taxon>
        <taxon>Dikarya</taxon>
        <taxon>Basidiomycota</taxon>
        <taxon>Agaricomycotina</taxon>
        <taxon>Agaricomycetes</taxon>
        <taxon>Agaricomycetidae</taxon>
        <taxon>Agaricales</taxon>
        <taxon>Agaricineae</taxon>
        <taxon>Strophariaceae</taxon>
        <taxon>Psilocybe</taxon>
    </lineage>
</organism>
<dbReference type="EMBL" id="JAACJJ010000028">
    <property type="protein sequence ID" value="KAF5322664.1"/>
    <property type="molecule type" value="Genomic_DNA"/>
</dbReference>
<feature type="compositionally biased region" description="Acidic residues" evidence="1">
    <location>
        <begin position="242"/>
        <end position="251"/>
    </location>
</feature>
<reference evidence="3 4" key="1">
    <citation type="journal article" date="2020" name="ISME J.">
        <title>Uncovering the hidden diversity of litter-decomposition mechanisms in mushroom-forming fungi.</title>
        <authorList>
            <person name="Floudas D."/>
            <person name="Bentzer J."/>
            <person name="Ahren D."/>
            <person name="Johansson T."/>
            <person name="Persson P."/>
            <person name="Tunlid A."/>
        </authorList>
    </citation>
    <scope>NUCLEOTIDE SEQUENCE [LARGE SCALE GENOMIC DNA]</scope>
    <source>
        <strain evidence="3 4">CBS 101986</strain>
    </source>
</reference>
<dbReference type="Pfam" id="PF20411">
    <property type="entry name" value="DUF6697"/>
    <property type="match status" value="1"/>
</dbReference>